<dbReference type="EMBL" id="FRCX01000004">
    <property type="protein sequence ID" value="SHN06666.1"/>
    <property type="molecule type" value="Genomic_DNA"/>
</dbReference>
<dbReference type="STRING" id="551987.SAMN05192549_104142"/>
<accession>A0A1M7NRH3</accession>
<dbReference type="Gene3D" id="3.40.190.10">
    <property type="entry name" value="Periplasmic binding protein-like II"/>
    <property type="match status" value="2"/>
</dbReference>
<protein>
    <submittedName>
        <fullName evidence="1">ABC-type phosphate/phosphonate transport system, substrate-binding protein</fullName>
    </submittedName>
</protein>
<reference evidence="2" key="1">
    <citation type="submission" date="2016-11" db="EMBL/GenBank/DDBJ databases">
        <authorList>
            <person name="Varghese N."/>
            <person name="Submissions S."/>
        </authorList>
    </citation>
    <scope>NUCLEOTIDE SEQUENCE [LARGE SCALE GENOMIC DNA]</scope>
    <source>
        <strain evidence="2">Sac-22</strain>
    </source>
</reference>
<dbReference type="RefSeq" id="WP_072783955.1">
    <property type="nucleotide sequence ID" value="NZ_FRCX01000004.1"/>
</dbReference>
<organism evidence="1 2">
    <name type="scientific">Duganella sacchari</name>
    <dbReference type="NCBI Taxonomy" id="551987"/>
    <lineage>
        <taxon>Bacteria</taxon>
        <taxon>Pseudomonadati</taxon>
        <taxon>Pseudomonadota</taxon>
        <taxon>Betaproteobacteria</taxon>
        <taxon>Burkholderiales</taxon>
        <taxon>Oxalobacteraceae</taxon>
        <taxon>Telluria group</taxon>
        <taxon>Duganella</taxon>
    </lineage>
</organism>
<proteinExistence type="predicted"/>
<evidence type="ECO:0000313" key="1">
    <source>
        <dbReference type="EMBL" id="SHN06666.1"/>
    </source>
</evidence>
<dbReference type="SUPFAM" id="SSF53850">
    <property type="entry name" value="Periplasmic binding protein-like II"/>
    <property type="match status" value="1"/>
</dbReference>
<dbReference type="Pfam" id="PF12974">
    <property type="entry name" value="Phosphonate-bd"/>
    <property type="match status" value="1"/>
</dbReference>
<keyword evidence="2" id="KW-1185">Reference proteome</keyword>
<dbReference type="Proteomes" id="UP000184339">
    <property type="component" value="Unassembled WGS sequence"/>
</dbReference>
<dbReference type="PANTHER" id="PTHR35841">
    <property type="entry name" value="PHOSPHONATES-BINDING PERIPLASMIC PROTEIN"/>
    <property type="match status" value="1"/>
</dbReference>
<dbReference type="PANTHER" id="PTHR35841:SF1">
    <property type="entry name" value="PHOSPHONATES-BINDING PERIPLASMIC PROTEIN"/>
    <property type="match status" value="1"/>
</dbReference>
<name>A0A1M7NRH3_9BURK</name>
<sequence>MNWKAALPMYNLSPRIQREYEALLARLLVDGGVRDRVELLAAPELHAFWRRPDTLVSQTCGYPYMTMLRGEVTLLATPSFAFFGCEGSDYSSLIVVRAGSRAQTLADLRGGIAAANDVHSNSGMNVLRHAVAPLARDGRFFGEVKWSGSHVASLRMVRDGEADVAAIDCVTYGYLLDAAPDSVAGVRILQSSAPSPGLPLVAGRDVPSDLIDRLRAALLAPSPALRAHMTALRINGFEYRAEEDYQRILHIEAAAERAAYPLLM</sequence>
<evidence type="ECO:0000313" key="2">
    <source>
        <dbReference type="Proteomes" id="UP000184339"/>
    </source>
</evidence>
<gene>
    <name evidence="1" type="ORF">SAMN05192549_104142</name>
</gene>
<dbReference type="AlphaFoldDB" id="A0A1M7NRH3"/>
<dbReference type="OrthoDB" id="5599602at2"/>